<evidence type="ECO:0000313" key="2">
    <source>
        <dbReference type="EMBL" id="JAT20940.1"/>
    </source>
</evidence>
<dbReference type="EMBL" id="GEBQ01019037">
    <property type="protein sequence ID" value="JAT20940.1"/>
    <property type="molecule type" value="Transcribed_RNA"/>
</dbReference>
<dbReference type="AlphaFoldDB" id="A0A1B6LB62"/>
<dbReference type="PROSITE" id="PS50878">
    <property type="entry name" value="RT_POL"/>
    <property type="match status" value="1"/>
</dbReference>
<evidence type="ECO:0000259" key="1">
    <source>
        <dbReference type="PROSITE" id="PS50878"/>
    </source>
</evidence>
<feature type="non-terminal residue" evidence="2">
    <location>
        <position position="207"/>
    </location>
</feature>
<name>A0A1B6LB62_9HEMI</name>
<gene>
    <name evidence="2" type="ORF">g.50193</name>
</gene>
<organism evidence="2">
    <name type="scientific">Graphocephala atropunctata</name>
    <dbReference type="NCBI Taxonomy" id="36148"/>
    <lineage>
        <taxon>Eukaryota</taxon>
        <taxon>Metazoa</taxon>
        <taxon>Ecdysozoa</taxon>
        <taxon>Arthropoda</taxon>
        <taxon>Hexapoda</taxon>
        <taxon>Insecta</taxon>
        <taxon>Pterygota</taxon>
        <taxon>Neoptera</taxon>
        <taxon>Paraneoptera</taxon>
        <taxon>Hemiptera</taxon>
        <taxon>Auchenorrhyncha</taxon>
        <taxon>Membracoidea</taxon>
        <taxon>Cicadellidae</taxon>
        <taxon>Cicadellinae</taxon>
        <taxon>Cicadellini</taxon>
        <taxon>Graphocephala</taxon>
    </lineage>
</organism>
<dbReference type="InterPro" id="IPR000477">
    <property type="entry name" value="RT_dom"/>
</dbReference>
<proteinExistence type="predicted"/>
<sequence>CHTLLVSKLDSYGISEPLLSWFKSYLTGRLSIVKFGGGYSNPFLVKSGVPQGSLLGPYLFNIFINDIGEVIESNFLMFADDIKLFGVLNSIEDRAILQRSLDGVSRWCDENFMQLNAKKSMVMSFHRGDEFVHANYYIQGEGLQRVQVIKDLGVHLNHALSPDHHIDIICAKANRLLGLLSRTARSGLSTHSISILYKSLLRPILEY</sequence>
<feature type="domain" description="Reverse transcriptase" evidence="1">
    <location>
        <begin position="1"/>
        <end position="138"/>
    </location>
</feature>
<protein>
    <recommendedName>
        <fullName evidence="1">Reverse transcriptase domain-containing protein</fullName>
    </recommendedName>
</protein>
<feature type="non-terminal residue" evidence="2">
    <location>
        <position position="1"/>
    </location>
</feature>
<reference evidence="2" key="1">
    <citation type="submission" date="2015-11" db="EMBL/GenBank/DDBJ databases">
        <title>De novo transcriptome assembly of four potential Pierce s Disease insect vectors from Arizona vineyards.</title>
        <authorList>
            <person name="Tassone E.E."/>
        </authorList>
    </citation>
    <scope>NUCLEOTIDE SEQUENCE</scope>
</reference>
<dbReference type="PANTHER" id="PTHR33332">
    <property type="entry name" value="REVERSE TRANSCRIPTASE DOMAIN-CONTAINING PROTEIN"/>
    <property type="match status" value="1"/>
</dbReference>
<accession>A0A1B6LB62</accession>
<dbReference type="Pfam" id="PF00078">
    <property type="entry name" value="RVT_1"/>
    <property type="match status" value="1"/>
</dbReference>